<keyword evidence="1" id="KW-0808">Transferase</keyword>
<dbReference type="GO" id="GO:0005524">
    <property type="term" value="F:ATP binding"/>
    <property type="evidence" value="ECO:0007669"/>
    <property type="project" value="UniProtKB-KW"/>
</dbReference>
<protein>
    <recommendedName>
        <fullName evidence="5">Protein kinase domain-containing protein</fullName>
    </recommendedName>
</protein>
<dbReference type="InterPro" id="IPR000719">
    <property type="entry name" value="Prot_kinase_dom"/>
</dbReference>
<dbReference type="Gene3D" id="1.10.510.10">
    <property type="entry name" value="Transferase(Phosphotransferase) domain 1"/>
    <property type="match status" value="1"/>
</dbReference>
<dbReference type="Pfam" id="PF07714">
    <property type="entry name" value="PK_Tyr_Ser-Thr"/>
    <property type="match status" value="1"/>
</dbReference>
<dbReference type="InterPro" id="IPR051681">
    <property type="entry name" value="Ser/Thr_Kinases-Pseudokinases"/>
</dbReference>
<dbReference type="AlphaFoldDB" id="A0AAD6ZKJ4"/>
<keyword evidence="4" id="KW-0067">ATP-binding</keyword>
<evidence type="ECO:0000259" key="5">
    <source>
        <dbReference type="PROSITE" id="PS50011"/>
    </source>
</evidence>
<keyword evidence="3" id="KW-0418">Kinase</keyword>
<dbReference type="PANTHER" id="PTHR44329">
    <property type="entry name" value="SERINE/THREONINE-PROTEIN KINASE TNNI3K-RELATED"/>
    <property type="match status" value="1"/>
</dbReference>
<evidence type="ECO:0000256" key="2">
    <source>
        <dbReference type="ARBA" id="ARBA00022741"/>
    </source>
</evidence>
<dbReference type="InterPro" id="IPR011009">
    <property type="entry name" value="Kinase-like_dom_sf"/>
</dbReference>
<evidence type="ECO:0000256" key="4">
    <source>
        <dbReference type="ARBA" id="ARBA00022840"/>
    </source>
</evidence>
<proteinExistence type="predicted"/>
<dbReference type="EMBL" id="JARIHO010000043">
    <property type="protein sequence ID" value="KAJ7325923.1"/>
    <property type="molecule type" value="Genomic_DNA"/>
</dbReference>
<comment type="caution">
    <text evidence="6">The sequence shown here is derived from an EMBL/GenBank/DDBJ whole genome shotgun (WGS) entry which is preliminary data.</text>
</comment>
<keyword evidence="2" id="KW-0547">Nucleotide-binding</keyword>
<name>A0AAD6ZKJ4_9AGAR</name>
<evidence type="ECO:0000313" key="7">
    <source>
        <dbReference type="Proteomes" id="UP001218218"/>
    </source>
</evidence>
<accession>A0AAD6ZKJ4</accession>
<feature type="non-terminal residue" evidence="6">
    <location>
        <position position="82"/>
    </location>
</feature>
<evidence type="ECO:0000313" key="6">
    <source>
        <dbReference type="EMBL" id="KAJ7325923.1"/>
    </source>
</evidence>
<evidence type="ECO:0000256" key="3">
    <source>
        <dbReference type="ARBA" id="ARBA00022777"/>
    </source>
</evidence>
<gene>
    <name evidence="6" type="ORF">DFH08DRAFT_752494</name>
</gene>
<feature type="domain" description="Protein kinase" evidence="5">
    <location>
        <begin position="1"/>
        <end position="82"/>
    </location>
</feature>
<reference evidence="6" key="1">
    <citation type="submission" date="2023-03" db="EMBL/GenBank/DDBJ databases">
        <title>Massive genome expansion in bonnet fungi (Mycena s.s.) driven by repeated elements and novel gene families across ecological guilds.</title>
        <authorList>
            <consortium name="Lawrence Berkeley National Laboratory"/>
            <person name="Harder C.B."/>
            <person name="Miyauchi S."/>
            <person name="Viragh M."/>
            <person name="Kuo A."/>
            <person name="Thoen E."/>
            <person name="Andreopoulos B."/>
            <person name="Lu D."/>
            <person name="Skrede I."/>
            <person name="Drula E."/>
            <person name="Henrissat B."/>
            <person name="Morin E."/>
            <person name="Kohler A."/>
            <person name="Barry K."/>
            <person name="LaButti K."/>
            <person name="Morin E."/>
            <person name="Salamov A."/>
            <person name="Lipzen A."/>
            <person name="Mereny Z."/>
            <person name="Hegedus B."/>
            <person name="Baldrian P."/>
            <person name="Stursova M."/>
            <person name="Weitz H."/>
            <person name="Taylor A."/>
            <person name="Grigoriev I.V."/>
            <person name="Nagy L.G."/>
            <person name="Martin F."/>
            <person name="Kauserud H."/>
        </authorList>
    </citation>
    <scope>NUCLEOTIDE SEQUENCE</scope>
    <source>
        <strain evidence="6">CBHHK002</strain>
    </source>
</reference>
<keyword evidence="7" id="KW-1185">Reference proteome</keyword>
<dbReference type="PROSITE" id="PS50011">
    <property type="entry name" value="PROTEIN_KINASE_DOM"/>
    <property type="match status" value="1"/>
</dbReference>
<dbReference type="GO" id="GO:0004674">
    <property type="term" value="F:protein serine/threonine kinase activity"/>
    <property type="evidence" value="ECO:0007669"/>
    <property type="project" value="TreeGrafter"/>
</dbReference>
<dbReference type="Proteomes" id="UP001218218">
    <property type="component" value="Unassembled WGS sequence"/>
</dbReference>
<organism evidence="6 7">
    <name type="scientific">Mycena albidolilacea</name>
    <dbReference type="NCBI Taxonomy" id="1033008"/>
    <lineage>
        <taxon>Eukaryota</taxon>
        <taxon>Fungi</taxon>
        <taxon>Dikarya</taxon>
        <taxon>Basidiomycota</taxon>
        <taxon>Agaricomycotina</taxon>
        <taxon>Agaricomycetes</taxon>
        <taxon>Agaricomycetidae</taxon>
        <taxon>Agaricales</taxon>
        <taxon>Marasmiineae</taxon>
        <taxon>Mycenaceae</taxon>
        <taxon>Mycena</taxon>
    </lineage>
</organism>
<dbReference type="PANTHER" id="PTHR44329:SF288">
    <property type="entry name" value="MITOGEN-ACTIVATED PROTEIN KINASE KINASE KINASE 20"/>
    <property type="match status" value="1"/>
</dbReference>
<sequence>MLGDGRVDFRSDVYALACVCYEVLVGKVPLFELTYDTMVVYKVIGGSRPTTPVLENLRDLIQECWRQNPDERPTGVQIIQRL</sequence>
<dbReference type="InterPro" id="IPR001245">
    <property type="entry name" value="Ser-Thr/Tyr_kinase_cat_dom"/>
</dbReference>
<dbReference type="SUPFAM" id="SSF56112">
    <property type="entry name" value="Protein kinase-like (PK-like)"/>
    <property type="match status" value="1"/>
</dbReference>
<evidence type="ECO:0000256" key="1">
    <source>
        <dbReference type="ARBA" id="ARBA00022679"/>
    </source>
</evidence>